<evidence type="ECO:0008006" key="3">
    <source>
        <dbReference type="Google" id="ProtNLM"/>
    </source>
</evidence>
<evidence type="ECO:0000313" key="2">
    <source>
        <dbReference type="Proteomes" id="UP000198418"/>
    </source>
</evidence>
<evidence type="ECO:0000313" key="1">
    <source>
        <dbReference type="EMBL" id="SNB71987.1"/>
    </source>
</evidence>
<dbReference type="PIRSF" id="PIRSF032025">
    <property type="entry name" value="UCP032025"/>
    <property type="match status" value="1"/>
</dbReference>
<proteinExistence type="predicted"/>
<keyword evidence="2" id="KW-1185">Reference proteome</keyword>
<dbReference type="AlphaFoldDB" id="A0A212RI86"/>
<name>A0A212RI86_RHOAC</name>
<sequence>MRAQNNPGAVHAHVTRMRPNRAEELLDGGSLYWVIKGQICARQKLVGLEDFADSDGVRRCALQLDDEVVALAPRPCRPFQGWRYLKPEDAPPDLDAGGAEMPEDLRRQLSELGLL</sequence>
<organism evidence="1 2">
    <name type="scientific">Rhodoblastus acidophilus</name>
    <name type="common">Rhodopseudomonas acidophila</name>
    <dbReference type="NCBI Taxonomy" id="1074"/>
    <lineage>
        <taxon>Bacteria</taxon>
        <taxon>Pseudomonadati</taxon>
        <taxon>Pseudomonadota</taxon>
        <taxon>Alphaproteobacteria</taxon>
        <taxon>Hyphomicrobiales</taxon>
        <taxon>Rhodoblastaceae</taxon>
        <taxon>Rhodoblastus</taxon>
    </lineage>
</organism>
<dbReference type="Pfam" id="PF07370">
    <property type="entry name" value="DUF1489"/>
    <property type="match status" value="1"/>
</dbReference>
<dbReference type="Proteomes" id="UP000198418">
    <property type="component" value="Unassembled WGS sequence"/>
</dbReference>
<dbReference type="EMBL" id="FYDG01000004">
    <property type="protein sequence ID" value="SNB71987.1"/>
    <property type="molecule type" value="Genomic_DNA"/>
</dbReference>
<gene>
    <name evidence="1" type="ORF">SAMN06265338_104255</name>
</gene>
<protein>
    <recommendedName>
        <fullName evidence="3">DUF1489 family protein</fullName>
    </recommendedName>
</protein>
<dbReference type="InterPro" id="IPR008320">
    <property type="entry name" value="UCP032025"/>
</dbReference>
<reference evidence="2" key="1">
    <citation type="submission" date="2017-06" db="EMBL/GenBank/DDBJ databases">
        <authorList>
            <person name="Varghese N."/>
            <person name="Submissions S."/>
        </authorList>
    </citation>
    <scope>NUCLEOTIDE SEQUENCE [LARGE SCALE GENOMIC DNA]</scope>
    <source>
        <strain evidence="2">DSM 137</strain>
    </source>
</reference>
<accession>A0A212RI86</accession>